<keyword evidence="1" id="KW-0472">Membrane</keyword>
<evidence type="ECO:0000313" key="2">
    <source>
        <dbReference type="EMBL" id="MPM84347.1"/>
    </source>
</evidence>
<accession>A0A645D565</accession>
<dbReference type="AlphaFoldDB" id="A0A645D565"/>
<organism evidence="2">
    <name type="scientific">bioreactor metagenome</name>
    <dbReference type="NCBI Taxonomy" id="1076179"/>
    <lineage>
        <taxon>unclassified sequences</taxon>
        <taxon>metagenomes</taxon>
        <taxon>ecological metagenomes</taxon>
    </lineage>
</organism>
<sequence>MNDSKYWSVTLALNIILSFADEKLLRKAGHNTSKFKGWVWLVPVYLYQRAKATRQNLAYFVVWIICFIFTLIG</sequence>
<reference evidence="2" key="1">
    <citation type="submission" date="2019-08" db="EMBL/GenBank/DDBJ databases">
        <authorList>
            <person name="Kucharzyk K."/>
            <person name="Murdoch R.W."/>
            <person name="Higgins S."/>
            <person name="Loffler F."/>
        </authorList>
    </citation>
    <scope>NUCLEOTIDE SEQUENCE</scope>
</reference>
<dbReference type="EMBL" id="VSSQ01032914">
    <property type="protein sequence ID" value="MPM84347.1"/>
    <property type="molecule type" value="Genomic_DNA"/>
</dbReference>
<comment type="caution">
    <text evidence="2">The sequence shown here is derived from an EMBL/GenBank/DDBJ whole genome shotgun (WGS) entry which is preliminary data.</text>
</comment>
<gene>
    <name evidence="2" type="ORF">SDC9_131418</name>
</gene>
<feature type="transmembrane region" description="Helical" evidence="1">
    <location>
        <begin position="56"/>
        <end position="72"/>
    </location>
</feature>
<keyword evidence="1" id="KW-1133">Transmembrane helix</keyword>
<evidence type="ECO:0000256" key="1">
    <source>
        <dbReference type="SAM" id="Phobius"/>
    </source>
</evidence>
<name>A0A645D565_9ZZZZ</name>
<keyword evidence="1" id="KW-0812">Transmembrane</keyword>
<proteinExistence type="predicted"/>
<protein>
    <submittedName>
        <fullName evidence="2">Uncharacterized protein</fullName>
    </submittedName>
</protein>